<dbReference type="STRING" id="288992.SAMN04488522_10513"/>
<evidence type="ECO:0000259" key="1">
    <source>
        <dbReference type="Pfam" id="PF16323"/>
    </source>
</evidence>
<feature type="domain" description="DUF5126" evidence="3">
    <location>
        <begin position="120"/>
        <end position="221"/>
    </location>
</feature>
<dbReference type="EMBL" id="FQUQ01000005">
    <property type="protein sequence ID" value="SHG30248.1"/>
    <property type="molecule type" value="Genomic_DNA"/>
</dbReference>
<dbReference type="Pfam" id="PF17166">
    <property type="entry name" value="DUF5126"/>
    <property type="match status" value="1"/>
</dbReference>
<sequence>MLGLGLLLMITVEACKETEVGTIVKDDKQAPGPLSNAVVENLNGAAKITFSLPGDKDLLYVRAVYTNKRGVVWETKVSRYLNNLTLEGFGDSDVYEAKLYAVDKSENESVPLIVKVHPKTPPFVLVKDRLKTRSVFGGISVDYENDSEANIAIVVLANDRLGNFVPIRTFNTRSKTGDFSARDLPSVDTKFGLFVRDRWGNLSDTTYVTLKPLFEVKLDKSKMKGLILPTDARVFPGNSIDALFNDDVSNNTYYHSTDVDGIPQWFTYDMGQTVKLSRLSWFMRQGWYFMLHNPRNVEIWGSNNPPTDGSYNNWVLLTTHEQIKPSGLPYGQNSNADVEAANLGETVLFPIEAPAVRYIRFKTLRNWSGGSYVNFTEITMWGNPQ</sequence>
<evidence type="ECO:0000259" key="3">
    <source>
        <dbReference type="Pfam" id="PF17166"/>
    </source>
</evidence>
<dbReference type="Gene3D" id="2.60.120.260">
    <property type="entry name" value="Galactose-binding domain-like"/>
    <property type="match status" value="1"/>
</dbReference>
<gene>
    <name evidence="4" type="ORF">SAMN04488522_10513</name>
</gene>
<dbReference type="InterPro" id="IPR008979">
    <property type="entry name" value="Galactose-bd-like_sf"/>
</dbReference>
<dbReference type="InterPro" id="IPR033431">
    <property type="entry name" value="DUF5126"/>
</dbReference>
<proteinExistence type="predicted"/>
<name>A0A1M5IPJ6_9SPHI</name>
<evidence type="ECO:0000313" key="5">
    <source>
        <dbReference type="Proteomes" id="UP000184287"/>
    </source>
</evidence>
<dbReference type="Proteomes" id="UP000184287">
    <property type="component" value="Unassembled WGS sequence"/>
</dbReference>
<organism evidence="4 5">
    <name type="scientific">Pedobacter caeni</name>
    <dbReference type="NCBI Taxonomy" id="288992"/>
    <lineage>
        <taxon>Bacteria</taxon>
        <taxon>Pseudomonadati</taxon>
        <taxon>Bacteroidota</taxon>
        <taxon>Sphingobacteriia</taxon>
        <taxon>Sphingobacteriales</taxon>
        <taxon>Sphingobacteriaceae</taxon>
        <taxon>Pedobacter</taxon>
    </lineage>
</organism>
<evidence type="ECO:0000259" key="2">
    <source>
        <dbReference type="Pfam" id="PF16391"/>
    </source>
</evidence>
<feature type="domain" description="DUF4959" evidence="1">
    <location>
        <begin position="14"/>
        <end position="118"/>
    </location>
</feature>
<evidence type="ECO:0008006" key="6">
    <source>
        <dbReference type="Google" id="ProtNLM"/>
    </source>
</evidence>
<reference evidence="5" key="1">
    <citation type="submission" date="2016-11" db="EMBL/GenBank/DDBJ databases">
        <authorList>
            <person name="Varghese N."/>
            <person name="Submissions S."/>
        </authorList>
    </citation>
    <scope>NUCLEOTIDE SEQUENCE [LARGE SCALE GENOMIC DNA]</scope>
    <source>
        <strain evidence="5">DSM 16990</strain>
    </source>
</reference>
<dbReference type="SUPFAM" id="SSF49785">
    <property type="entry name" value="Galactose-binding domain-like"/>
    <property type="match status" value="1"/>
</dbReference>
<feature type="domain" description="DUF5000" evidence="2">
    <location>
        <begin position="247"/>
        <end position="382"/>
    </location>
</feature>
<accession>A0A1M5IPJ6</accession>
<dbReference type="Pfam" id="PF16323">
    <property type="entry name" value="DUF4959"/>
    <property type="match status" value="1"/>
</dbReference>
<dbReference type="InterPro" id="IPR032527">
    <property type="entry name" value="DUF4959"/>
</dbReference>
<keyword evidence="5" id="KW-1185">Reference proteome</keyword>
<dbReference type="Pfam" id="PF16391">
    <property type="entry name" value="DUF5000"/>
    <property type="match status" value="1"/>
</dbReference>
<dbReference type="InterPro" id="IPR032164">
    <property type="entry name" value="DUF5000"/>
</dbReference>
<protein>
    <recommendedName>
        <fullName evidence="6">F5/8 type C domain-containing protein</fullName>
    </recommendedName>
</protein>
<evidence type="ECO:0000313" key="4">
    <source>
        <dbReference type="EMBL" id="SHG30248.1"/>
    </source>
</evidence>
<dbReference type="AlphaFoldDB" id="A0A1M5IPJ6"/>